<evidence type="ECO:0000313" key="5">
    <source>
        <dbReference type="EMBL" id="KAL2349301.1"/>
    </source>
</evidence>
<name>A0ABD1NMC6_9FABA</name>
<dbReference type="InterPro" id="IPR014813">
    <property type="entry name" value="Gnl3_N_dom"/>
</dbReference>
<comment type="caution">
    <text evidence="5">The sequence shown here is derived from an EMBL/GenBank/DDBJ whole genome shotgun (WGS) entry which is preliminary data.</text>
</comment>
<keyword evidence="2" id="KW-0539">Nucleus</keyword>
<dbReference type="Pfam" id="PF08701">
    <property type="entry name" value="GN3L_Grn1"/>
    <property type="match status" value="1"/>
</dbReference>
<gene>
    <name evidence="5" type="ORF">Fmac_003301</name>
</gene>
<dbReference type="AlphaFoldDB" id="A0ABD1NMC6"/>
<evidence type="ECO:0000256" key="2">
    <source>
        <dbReference type="ARBA" id="ARBA00023242"/>
    </source>
</evidence>
<feature type="domain" description="Guanine nucleotide-binding protein-like 3 N-terminal" evidence="4">
    <location>
        <begin position="2"/>
        <end position="45"/>
    </location>
</feature>
<accession>A0ABD1NMC6</accession>
<protein>
    <recommendedName>
        <fullName evidence="4">Guanine nucleotide-binding protein-like 3 N-terminal domain-containing protein</fullName>
    </recommendedName>
</protein>
<evidence type="ECO:0000256" key="1">
    <source>
        <dbReference type="ARBA" id="ARBA00004123"/>
    </source>
</evidence>
<evidence type="ECO:0000313" key="6">
    <source>
        <dbReference type="Proteomes" id="UP001603857"/>
    </source>
</evidence>
<dbReference type="Proteomes" id="UP001603857">
    <property type="component" value="Unassembled WGS sequence"/>
</dbReference>
<comment type="subcellular location">
    <subcellularLocation>
        <location evidence="1">Nucleus</location>
    </subcellularLocation>
</comment>
<sequence>MKEAKKLRLNEKQKVEKDPGIPNDWPLKEHEVKALEAGRATTIEELSLDVDVYMCKEFRWLTLRISHTTMI</sequence>
<organism evidence="5 6">
    <name type="scientific">Flemingia macrophylla</name>
    <dbReference type="NCBI Taxonomy" id="520843"/>
    <lineage>
        <taxon>Eukaryota</taxon>
        <taxon>Viridiplantae</taxon>
        <taxon>Streptophyta</taxon>
        <taxon>Embryophyta</taxon>
        <taxon>Tracheophyta</taxon>
        <taxon>Spermatophyta</taxon>
        <taxon>Magnoliopsida</taxon>
        <taxon>eudicotyledons</taxon>
        <taxon>Gunneridae</taxon>
        <taxon>Pentapetalae</taxon>
        <taxon>rosids</taxon>
        <taxon>fabids</taxon>
        <taxon>Fabales</taxon>
        <taxon>Fabaceae</taxon>
        <taxon>Papilionoideae</taxon>
        <taxon>50 kb inversion clade</taxon>
        <taxon>NPAAA clade</taxon>
        <taxon>indigoferoid/millettioid clade</taxon>
        <taxon>Phaseoleae</taxon>
        <taxon>Flemingia</taxon>
    </lineage>
</organism>
<feature type="region of interest" description="Disordered" evidence="3">
    <location>
        <begin position="1"/>
        <end position="23"/>
    </location>
</feature>
<reference evidence="5 6" key="1">
    <citation type="submission" date="2024-08" db="EMBL/GenBank/DDBJ databases">
        <title>Insights into the chromosomal genome structure of Flemingia macrophylla.</title>
        <authorList>
            <person name="Ding Y."/>
            <person name="Zhao Y."/>
            <person name="Bi W."/>
            <person name="Wu M."/>
            <person name="Zhao G."/>
            <person name="Gong Y."/>
            <person name="Li W."/>
            <person name="Zhang P."/>
        </authorList>
    </citation>
    <scope>NUCLEOTIDE SEQUENCE [LARGE SCALE GENOMIC DNA]</scope>
    <source>
        <strain evidence="5">DYQJB</strain>
        <tissue evidence="5">Leaf</tissue>
    </source>
</reference>
<dbReference type="EMBL" id="JBGMDY010000001">
    <property type="protein sequence ID" value="KAL2349301.1"/>
    <property type="molecule type" value="Genomic_DNA"/>
</dbReference>
<keyword evidence="6" id="KW-1185">Reference proteome</keyword>
<evidence type="ECO:0000256" key="3">
    <source>
        <dbReference type="SAM" id="MobiDB-lite"/>
    </source>
</evidence>
<proteinExistence type="predicted"/>
<evidence type="ECO:0000259" key="4">
    <source>
        <dbReference type="Pfam" id="PF08701"/>
    </source>
</evidence>
<feature type="compositionally biased region" description="Basic and acidic residues" evidence="3">
    <location>
        <begin position="1"/>
        <end position="19"/>
    </location>
</feature>
<dbReference type="GO" id="GO:0005634">
    <property type="term" value="C:nucleus"/>
    <property type="evidence" value="ECO:0007669"/>
    <property type="project" value="UniProtKB-SubCell"/>
</dbReference>